<reference evidence="8 9" key="1">
    <citation type="journal article" date="2017" name="Gigascience">
        <title>Draft genome of the honey bee ectoparasitic mite, Tropilaelaps mercedesae, is shaped by the parasitic life history.</title>
        <authorList>
            <person name="Dong X."/>
            <person name="Armstrong S.D."/>
            <person name="Xia D."/>
            <person name="Makepeace B.L."/>
            <person name="Darby A.C."/>
            <person name="Kadowaki T."/>
        </authorList>
    </citation>
    <scope>NUCLEOTIDE SEQUENCE [LARGE SCALE GENOMIC DNA]</scope>
    <source>
        <strain evidence="8">Wuxi-XJTLU</strain>
    </source>
</reference>
<proteinExistence type="inferred from homology"/>
<dbReference type="PROSITE" id="PS50832">
    <property type="entry name" value="S1_IF1_TYPE"/>
    <property type="match status" value="1"/>
</dbReference>
<accession>A0A1V9XAN9</accession>
<dbReference type="STRING" id="418985.A0A1V9XAN9"/>
<sequence>MSKATKVKHVYREVLEEFILPEPPQTIVKVLAGRGNNLHEVVDEHGETFLASMPTKFRRNVWVKRGDFVIVDPIAEGDKVKAEIVSILYKEQIKFIKEEGKWPEGFLEKPASGGGDDENDLFVNCNRIQVSYSESEEESSDDDETEGDENDNETDEDRSDGFEKNSVCSDE</sequence>
<feature type="compositionally biased region" description="Acidic residues" evidence="6">
    <location>
        <begin position="134"/>
        <end position="158"/>
    </location>
</feature>
<dbReference type="InterPro" id="IPR006196">
    <property type="entry name" value="RNA-binding_domain_S1_IF1"/>
</dbReference>
<comment type="similarity">
    <text evidence="1">Belongs to the EIF1AD family.</text>
</comment>
<dbReference type="FunCoup" id="A0A1V9XAN9">
    <property type="interactions" value="1562"/>
</dbReference>
<evidence type="ECO:0000256" key="4">
    <source>
        <dbReference type="ARBA" id="ARBA00031998"/>
    </source>
</evidence>
<evidence type="ECO:0000313" key="9">
    <source>
        <dbReference type="Proteomes" id="UP000192247"/>
    </source>
</evidence>
<dbReference type="PANTHER" id="PTHR21641">
    <property type="entry name" value="TRANSLATION INITIATION FACTOR-RELATED"/>
    <property type="match status" value="1"/>
</dbReference>
<evidence type="ECO:0000256" key="1">
    <source>
        <dbReference type="ARBA" id="ARBA00007340"/>
    </source>
</evidence>
<evidence type="ECO:0000256" key="5">
    <source>
        <dbReference type="PROSITE-ProRule" id="PRU00181"/>
    </source>
</evidence>
<protein>
    <recommendedName>
        <fullName evidence="2">Probable RNA-binding protein EIF1AD</fullName>
    </recommendedName>
    <alternativeName>
        <fullName evidence="4">Eukaryotic translation initiation factor 1A domain-containing protein</fullName>
    </alternativeName>
</protein>
<keyword evidence="5" id="KW-0648">Protein biosynthesis</keyword>
<name>A0A1V9XAN9_9ACAR</name>
<evidence type="ECO:0000256" key="3">
    <source>
        <dbReference type="ARBA" id="ARBA00022884"/>
    </source>
</evidence>
<dbReference type="AlphaFoldDB" id="A0A1V9XAN9"/>
<dbReference type="Gene3D" id="2.40.50.140">
    <property type="entry name" value="Nucleic acid-binding proteins"/>
    <property type="match status" value="1"/>
</dbReference>
<dbReference type="GO" id="GO:0005634">
    <property type="term" value="C:nucleus"/>
    <property type="evidence" value="ECO:0007669"/>
    <property type="project" value="TreeGrafter"/>
</dbReference>
<dbReference type="InParanoid" id="A0A1V9XAN9"/>
<keyword evidence="5" id="KW-0396">Initiation factor</keyword>
<dbReference type="OrthoDB" id="1738325at2759"/>
<dbReference type="InterPro" id="IPR001253">
    <property type="entry name" value="TIF_eIF-1A"/>
</dbReference>
<keyword evidence="9" id="KW-1185">Reference proteome</keyword>
<dbReference type="GO" id="GO:0003743">
    <property type="term" value="F:translation initiation factor activity"/>
    <property type="evidence" value="ECO:0007669"/>
    <property type="project" value="UniProtKB-UniRule"/>
</dbReference>
<evidence type="ECO:0000256" key="2">
    <source>
        <dbReference type="ARBA" id="ARBA00020989"/>
    </source>
</evidence>
<dbReference type="GO" id="GO:0003723">
    <property type="term" value="F:RNA binding"/>
    <property type="evidence" value="ECO:0007669"/>
    <property type="project" value="UniProtKB-KW"/>
</dbReference>
<dbReference type="EMBL" id="MNPL01016992">
    <property type="protein sequence ID" value="OQR70604.1"/>
    <property type="molecule type" value="Genomic_DNA"/>
</dbReference>
<dbReference type="SMART" id="SM00652">
    <property type="entry name" value="eIF1a"/>
    <property type="match status" value="1"/>
</dbReference>
<dbReference type="InterPro" id="IPR012340">
    <property type="entry name" value="NA-bd_OB-fold"/>
</dbReference>
<dbReference type="PANTHER" id="PTHR21641:SF0">
    <property type="entry name" value="RNA-BINDING PROTEIN EIF1AD-RELATED"/>
    <property type="match status" value="1"/>
</dbReference>
<dbReference type="SUPFAM" id="SSF50249">
    <property type="entry name" value="Nucleic acid-binding proteins"/>
    <property type="match status" value="1"/>
</dbReference>
<dbReference type="Pfam" id="PF01176">
    <property type="entry name" value="eIF-1a"/>
    <property type="match status" value="1"/>
</dbReference>
<dbReference type="InterPro" id="IPR039294">
    <property type="entry name" value="EIF1AD"/>
</dbReference>
<dbReference type="Proteomes" id="UP000192247">
    <property type="component" value="Unassembled WGS sequence"/>
</dbReference>
<keyword evidence="3" id="KW-0694">RNA-binding</keyword>
<comment type="caution">
    <text evidence="8">The sequence shown here is derived from an EMBL/GenBank/DDBJ whole genome shotgun (WGS) entry which is preliminary data.</text>
</comment>
<organism evidence="8 9">
    <name type="scientific">Tropilaelaps mercedesae</name>
    <dbReference type="NCBI Taxonomy" id="418985"/>
    <lineage>
        <taxon>Eukaryota</taxon>
        <taxon>Metazoa</taxon>
        <taxon>Ecdysozoa</taxon>
        <taxon>Arthropoda</taxon>
        <taxon>Chelicerata</taxon>
        <taxon>Arachnida</taxon>
        <taxon>Acari</taxon>
        <taxon>Parasitiformes</taxon>
        <taxon>Mesostigmata</taxon>
        <taxon>Gamasina</taxon>
        <taxon>Dermanyssoidea</taxon>
        <taxon>Laelapidae</taxon>
        <taxon>Tropilaelaps</taxon>
    </lineage>
</organism>
<evidence type="ECO:0000256" key="6">
    <source>
        <dbReference type="SAM" id="MobiDB-lite"/>
    </source>
</evidence>
<evidence type="ECO:0000313" key="8">
    <source>
        <dbReference type="EMBL" id="OQR70604.1"/>
    </source>
</evidence>
<dbReference type="CDD" id="cd05792">
    <property type="entry name" value="S1_eIF1AD_like"/>
    <property type="match status" value="1"/>
</dbReference>
<evidence type="ECO:0000259" key="7">
    <source>
        <dbReference type="PROSITE" id="PS50832"/>
    </source>
</evidence>
<gene>
    <name evidence="8" type="ORF">BIW11_11525</name>
</gene>
<feature type="domain" description="S1-like" evidence="7">
    <location>
        <begin position="35"/>
        <end position="85"/>
    </location>
</feature>
<feature type="region of interest" description="Disordered" evidence="6">
    <location>
        <begin position="131"/>
        <end position="171"/>
    </location>
</feature>